<reference evidence="1" key="1">
    <citation type="submission" date="2020-10" db="EMBL/GenBank/DDBJ databases">
        <title>New Zealand Leptospira genomics.</title>
        <authorList>
            <person name="Wilkinson D.A."/>
            <person name="Nisa S."/>
            <person name="Moinet M."/>
            <person name="Benschop J."/>
        </authorList>
    </citation>
    <scope>NUCLEOTIDE SEQUENCE</scope>
    <source>
        <strain evidence="1">ESR8</strain>
    </source>
</reference>
<dbReference type="AlphaFoldDB" id="A0AA41BKD4"/>
<protein>
    <submittedName>
        <fullName evidence="1">Uncharacterized protein</fullName>
    </submittedName>
</protein>
<proteinExistence type="predicted"/>
<evidence type="ECO:0000313" key="2">
    <source>
        <dbReference type="Proteomes" id="UP000644282"/>
    </source>
</evidence>
<gene>
    <name evidence="1" type="ORF">IQB77_18605</name>
</gene>
<accession>A0AA41BKD4</accession>
<dbReference type="RefSeq" id="WP_017861536.1">
    <property type="nucleotide sequence ID" value="NZ_JADHZU010000066.1"/>
</dbReference>
<organism evidence="1 2">
    <name type="scientific">Leptospira interrogans serovar Pomona</name>
    <dbReference type="NCBI Taxonomy" id="44276"/>
    <lineage>
        <taxon>Bacteria</taxon>
        <taxon>Pseudomonadati</taxon>
        <taxon>Spirochaetota</taxon>
        <taxon>Spirochaetia</taxon>
        <taxon>Leptospirales</taxon>
        <taxon>Leptospiraceae</taxon>
        <taxon>Leptospira</taxon>
    </lineage>
</organism>
<comment type="caution">
    <text evidence="1">The sequence shown here is derived from an EMBL/GenBank/DDBJ whole genome shotgun (WGS) entry which is preliminary data.</text>
</comment>
<name>A0AA41BKD4_LEPIR</name>
<evidence type="ECO:0000313" key="1">
    <source>
        <dbReference type="EMBL" id="MBE8431808.1"/>
    </source>
</evidence>
<sequence length="56" mass="6209">MPSVIEFPLQSIVSSAIEFLLGQVLMISISKPISFFVGEVFENVGTTTDHDFTNKF</sequence>
<dbReference type="EMBL" id="JADDXF010000064">
    <property type="protein sequence ID" value="MBE8431808.1"/>
    <property type="molecule type" value="Genomic_DNA"/>
</dbReference>
<dbReference type="Proteomes" id="UP000644282">
    <property type="component" value="Unassembled WGS sequence"/>
</dbReference>